<dbReference type="GO" id="GO:0035556">
    <property type="term" value="P:intracellular signal transduction"/>
    <property type="evidence" value="ECO:0007669"/>
    <property type="project" value="InterPro"/>
</dbReference>
<reference evidence="2 3" key="1">
    <citation type="submission" date="2019-03" db="EMBL/GenBank/DDBJ databases">
        <title>Metabolic potential of uncultured bacteria and archaea associated with petroleum seepage in deep-sea sediments.</title>
        <authorList>
            <person name="Dong X."/>
            <person name="Hubert C."/>
        </authorList>
    </citation>
    <scope>NUCLEOTIDE SEQUENCE [LARGE SCALE GENOMIC DNA]</scope>
    <source>
        <strain evidence="2">E29_bin36</strain>
    </source>
</reference>
<dbReference type="PROSITE" id="PS50125">
    <property type="entry name" value="GUANYLATE_CYCLASE_2"/>
    <property type="match status" value="1"/>
</dbReference>
<name>A0A523XEN1_UNCT6</name>
<evidence type="ECO:0000313" key="2">
    <source>
        <dbReference type="EMBL" id="TET77736.1"/>
    </source>
</evidence>
<dbReference type="AlphaFoldDB" id="A0A523XEN1"/>
<dbReference type="GO" id="GO:0009190">
    <property type="term" value="P:cyclic nucleotide biosynthetic process"/>
    <property type="evidence" value="ECO:0007669"/>
    <property type="project" value="InterPro"/>
</dbReference>
<organism evidence="2 3">
    <name type="scientific">candidate division TA06 bacterium</name>
    <dbReference type="NCBI Taxonomy" id="2250710"/>
    <lineage>
        <taxon>Bacteria</taxon>
        <taxon>Bacteria division TA06</taxon>
    </lineage>
</organism>
<comment type="caution">
    <text evidence="2">The sequence shown here is derived from an EMBL/GenBank/DDBJ whole genome shotgun (WGS) entry which is preliminary data.</text>
</comment>
<dbReference type="GO" id="GO:0004016">
    <property type="term" value="F:adenylate cyclase activity"/>
    <property type="evidence" value="ECO:0007669"/>
    <property type="project" value="UniProtKB-ARBA"/>
</dbReference>
<evidence type="ECO:0000259" key="1">
    <source>
        <dbReference type="PROSITE" id="PS50125"/>
    </source>
</evidence>
<dbReference type="InterPro" id="IPR001054">
    <property type="entry name" value="A/G_cyclase"/>
</dbReference>
<proteinExistence type="predicted"/>
<dbReference type="Gene3D" id="3.30.70.1230">
    <property type="entry name" value="Nucleotide cyclase"/>
    <property type="match status" value="1"/>
</dbReference>
<accession>A0A523XEN1</accession>
<protein>
    <recommendedName>
        <fullName evidence="1">Guanylate cyclase domain-containing protein</fullName>
    </recommendedName>
</protein>
<dbReference type="EMBL" id="SOIP01000547">
    <property type="protein sequence ID" value="TET77736.1"/>
    <property type="molecule type" value="Genomic_DNA"/>
</dbReference>
<sequence>MRFSDSKTGSSAMGIRRAIVLFADIIGCSEISNNCSIQEYNSIIDEFHAICAETRDLFFPTGEYSVEEMESSIRGDEVCLILHSGKDADDYHFAPSEQETDKVLRDVKNSILFSVGLKLMWMISDYNRKRVRCSLVPRDLGIGINIGPVVFAVHPSTGRDKSSEGYSINLAKRIEGASRAGRYSKIFVCKELRYLCTENRIPIEFDDEKVFELKGITTPPYLHEIRDVIDSGMVTESPVMSELEKLSDEDIEVYFRTARINEQEFWLRKLVG</sequence>
<evidence type="ECO:0000313" key="3">
    <source>
        <dbReference type="Proteomes" id="UP000315534"/>
    </source>
</evidence>
<dbReference type="InterPro" id="IPR029787">
    <property type="entry name" value="Nucleotide_cyclase"/>
</dbReference>
<dbReference type="SUPFAM" id="SSF55073">
    <property type="entry name" value="Nucleotide cyclase"/>
    <property type="match status" value="1"/>
</dbReference>
<feature type="non-terminal residue" evidence="2">
    <location>
        <position position="272"/>
    </location>
</feature>
<gene>
    <name evidence="2" type="ORF">E3J38_09505</name>
</gene>
<dbReference type="Proteomes" id="UP000315534">
    <property type="component" value="Unassembled WGS sequence"/>
</dbReference>
<feature type="domain" description="Guanylate cyclase" evidence="1">
    <location>
        <begin position="19"/>
        <end position="175"/>
    </location>
</feature>